<feature type="coiled-coil region" evidence="4">
    <location>
        <begin position="112"/>
        <end position="139"/>
    </location>
</feature>
<keyword evidence="3" id="KW-0804">Transcription</keyword>
<evidence type="ECO:0000313" key="6">
    <source>
        <dbReference type="EMBL" id="MEQ4486844.1"/>
    </source>
</evidence>
<dbReference type="InterPro" id="IPR008920">
    <property type="entry name" value="TF_FadR/GntR_C"/>
</dbReference>
<proteinExistence type="predicted"/>
<dbReference type="SUPFAM" id="SSF46785">
    <property type="entry name" value="Winged helix' DNA-binding domain"/>
    <property type="match status" value="1"/>
</dbReference>
<organism evidence="6 7">
    <name type="scientific">Cohnella silvisoli</name>
    <dbReference type="NCBI Taxonomy" id="2873699"/>
    <lineage>
        <taxon>Bacteria</taxon>
        <taxon>Bacillati</taxon>
        <taxon>Bacillota</taxon>
        <taxon>Bacilli</taxon>
        <taxon>Bacillales</taxon>
        <taxon>Paenibacillaceae</taxon>
        <taxon>Cohnella</taxon>
    </lineage>
</organism>
<dbReference type="Pfam" id="PF00392">
    <property type="entry name" value="GntR"/>
    <property type="match status" value="1"/>
</dbReference>
<accession>A0ABV1L3A6</accession>
<keyword evidence="4" id="KW-0175">Coiled coil</keyword>
<dbReference type="RefSeq" id="WP_232189921.1">
    <property type="nucleotide sequence ID" value="NZ_JAIOAP010000024.1"/>
</dbReference>
<evidence type="ECO:0000256" key="2">
    <source>
        <dbReference type="ARBA" id="ARBA00023125"/>
    </source>
</evidence>
<dbReference type="SMART" id="SM00895">
    <property type="entry name" value="FCD"/>
    <property type="match status" value="1"/>
</dbReference>
<dbReference type="PANTHER" id="PTHR43537">
    <property type="entry name" value="TRANSCRIPTIONAL REGULATOR, GNTR FAMILY"/>
    <property type="match status" value="1"/>
</dbReference>
<sequence length="232" mass="26992">MNFAPSASPSRFLGEHAYETLRDSIITLQLEPGQGIHENELAESLRISRTPIRDAIHLLHSERLIEILPQRTKQVACISESKVKESSLVRLSLESTAFKLTAMHWDQSDKYRTAEREINRNLQEQLEAAENQDVALFLQLDEAFHRIILKLTGNETLLEVVYHMRAHLNRFRFLAMKELALTSHLVEEHEQLFQAIKSRDADRVLKLLEHHLGKLDTEIPLLRSKFPHYFRD</sequence>
<gene>
    <name evidence="6" type="ORF">QJS35_31160</name>
</gene>
<comment type="caution">
    <text evidence="6">The sequence shown here is derived from an EMBL/GenBank/DDBJ whole genome shotgun (WGS) entry which is preliminary data.</text>
</comment>
<protein>
    <submittedName>
        <fullName evidence="6">GntR family transcriptional regulator</fullName>
    </submittedName>
</protein>
<dbReference type="SMART" id="SM00345">
    <property type="entry name" value="HTH_GNTR"/>
    <property type="match status" value="1"/>
</dbReference>
<dbReference type="InterPro" id="IPR011711">
    <property type="entry name" value="GntR_C"/>
</dbReference>
<dbReference type="InterPro" id="IPR000524">
    <property type="entry name" value="Tscrpt_reg_HTH_GntR"/>
</dbReference>
<name>A0ABV1L3A6_9BACL</name>
<dbReference type="SUPFAM" id="SSF48008">
    <property type="entry name" value="GntR ligand-binding domain-like"/>
    <property type="match status" value="1"/>
</dbReference>
<evidence type="ECO:0000256" key="3">
    <source>
        <dbReference type="ARBA" id="ARBA00023163"/>
    </source>
</evidence>
<keyword evidence="7" id="KW-1185">Reference proteome</keyword>
<evidence type="ECO:0000313" key="7">
    <source>
        <dbReference type="Proteomes" id="UP001493487"/>
    </source>
</evidence>
<dbReference type="Gene3D" id="1.20.120.530">
    <property type="entry name" value="GntR ligand-binding domain-like"/>
    <property type="match status" value="1"/>
</dbReference>
<evidence type="ECO:0000256" key="1">
    <source>
        <dbReference type="ARBA" id="ARBA00023015"/>
    </source>
</evidence>
<evidence type="ECO:0000259" key="5">
    <source>
        <dbReference type="PROSITE" id="PS50949"/>
    </source>
</evidence>
<dbReference type="InterPro" id="IPR036390">
    <property type="entry name" value="WH_DNA-bd_sf"/>
</dbReference>
<dbReference type="Gene3D" id="1.10.10.10">
    <property type="entry name" value="Winged helix-like DNA-binding domain superfamily/Winged helix DNA-binding domain"/>
    <property type="match status" value="1"/>
</dbReference>
<dbReference type="PROSITE" id="PS50949">
    <property type="entry name" value="HTH_GNTR"/>
    <property type="match status" value="1"/>
</dbReference>
<evidence type="ECO:0000256" key="4">
    <source>
        <dbReference type="SAM" id="Coils"/>
    </source>
</evidence>
<keyword evidence="2" id="KW-0238">DNA-binding</keyword>
<dbReference type="Proteomes" id="UP001493487">
    <property type="component" value="Unassembled WGS sequence"/>
</dbReference>
<dbReference type="EMBL" id="JASKHM010000025">
    <property type="protein sequence ID" value="MEQ4486844.1"/>
    <property type="molecule type" value="Genomic_DNA"/>
</dbReference>
<reference evidence="6 7" key="1">
    <citation type="journal article" date="2023" name="Genome Announc.">
        <title>Pan-Genome Analyses of the Genus Cohnella and Proposal of the Novel Species Cohnella silvisoli sp. nov., Isolated from Forest Soil.</title>
        <authorList>
            <person name="Wang C."/>
            <person name="Mao L."/>
            <person name="Bao G."/>
            <person name="Zhu H."/>
        </authorList>
    </citation>
    <scope>NUCLEOTIDE SEQUENCE [LARGE SCALE GENOMIC DNA]</scope>
    <source>
        <strain evidence="6 7">NL03-T5-1</strain>
    </source>
</reference>
<keyword evidence="1" id="KW-0805">Transcription regulation</keyword>
<feature type="domain" description="HTH gntR-type" evidence="5">
    <location>
        <begin position="11"/>
        <end position="78"/>
    </location>
</feature>
<dbReference type="Pfam" id="PF07729">
    <property type="entry name" value="FCD"/>
    <property type="match status" value="1"/>
</dbReference>
<dbReference type="PANTHER" id="PTHR43537:SF5">
    <property type="entry name" value="UXU OPERON TRANSCRIPTIONAL REGULATOR"/>
    <property type="match status" value="1"/>
</dbReference>
<dbReference type="InterPro" id="IPR036388">
    <property type="entry name" value="WH-like_DNA-bd_sf"/>
</dbReference>